<keyword evidence="3" id="KW-1185">Reference proteome</keyword>
<evidence type="ECO:0000313" key="3">
    <source>
        <dbReference type="Proteomes" id="UP000276215"/>
    </source>
</evidence>
<feature type="region of interest" description="Disordered" evidence="1">
    <location>
        <begin position="113"/>
        <end position="148"/>
    </location>
</feature>
<evidence type="ECO:0000256" key="1">
    <source>
        <dbReference type="SAM" id="MobiDB-lite"/>
    </source>
</evidence>
<evidence type="ECO:0000313" key="2">
    <source>
        <dbReference type="EMBL" id="RPA93397.1"/>
    </source>
</evidence>
<protein>
    <submittedName>
        <fullName evidence="2">Uncharacterized protein</fullName>
    </submittedName>
</protein>
<dbReference type="AlphaFoldDB" id="A0A3N4J7X5"/>
<reference evidence="2 3" key="1">
    <citation type="journal article" date="2018" name="Nat. Ecol. Evol.">
        <title>Pezizomycetes genomes reveal the molecular basis of ectomycorrhizal truffle lifestyle.</title>
        <authorList>
            <person name="Murat C."/>
            <person name="Payen T."/>
            <person name="Noel B."/>
            <person name="Kuo A."/>
            <person name="Morin E."/>
            <person name="Chen J."/>
            <person name="Kohler A."/>
            <person name="Krizsan K."/>
            <person name="Balestrini R."/>
            <person name="Da Silva C."/>
            <person name="Montanini B."/>
            <person name="Hainaut M."/>
            <person name="Levati E."/>
            <person name="Barry K.W."/>
            <person name="Belfiori B."/>
            <person name="Cichocki N."/>
            <person name="Clum A."/>
            <person name="Dockter R.B."/>
            <person name="Fauchery L."/>
            <person name="Guy J."/>
            <person name="Iotti M."/>
            <person name="Le Tacon F."/>
            <person name="Lindquist E.A."/>
            <person name="Lipzen A."/>
            <person name="Malagnac F."/>
            <person name="Mello A."/>
            <person name="Molinier V."/>
            <person name="Miyauchi S."/>
            <person name="Poulain J."/>
            <person name="Riccioni C."/>
            <person name="Rubini A."/>
            <person name="Sitrit Y."/>
            <person name="Splivallo R."/>
            <person name="Traeger S."/>
            <person name="Wang M."/>
            <person name="Zifcakova L."/>
            <person name="Wipf D."/>
            <person name="Zambonelli A."/>
            <person name="Paolocci F."/>
            <person name="Nowrousian M."/>
            <person name="Ottonello S."/>
            <person name="Baldrian P."/>
            <person name="Spatafora J.W."/>
            <person name="Henrissat B."/>
            <person name="Nagy L.G."/>
            <person name="Aury J.M."/>
            <person name="Wincker P."/>
            <person name="Grigoriev I.V."/>
            <person name="Bonfante P."/>
            <person name="Martin F.M."/>
        </authorList>
    </citation>
    <scope>NUCLEOTIDE SEQUENCE [LARGE SCALE GENOMIC DNA]</scope>
    <source>
        <strain evidence="2 3">120613-1</strain>
    </source>
</reference>
<dbReference type="EMBL" id="ML120453">
    <property type="protein sequence ID" value="RPA93397.1"/>
    <property type="molecule type" value="Genomic_DNA"/>
</dbReference>
<dbReference type="Proteomes" id="UP000276215">
    <property type="component" value="Unassembled WGS sequence"/>
</dbReference>
<dbReference type="OrthoDB" id="5493062at2759"/>
<feature type="region of interest" description="Disordered" evidence="1">
    <location>
        <begin position="48"/>
        <end position="80"/>
    </location>
</feature>
<organism evidence="2 3">
    <name type="scientific">Choiromyces venosus 120613-1</name>
    <dbReference type="NCBI Taxonomy" id="1336337"/>
    <lineage>
        <taxon>Eukaryota</taxon>
        <taxon>Fungi</taxon>
        <taxon>Dikarya</taxon>
        <taxon>Ascomycota</taxon>
        <taxon>Pezizomycotina</taxon>
        <taxon>Pezizomycetes</taxon>
        <taxon>Pezizales</taxon>
        <taxon>Tuberaceae</taxon>
        <taxon>Choiromyces</taxon>
    </lineage>
</organism>
<proteinExistence type="predicted"/>
<name>A0A3N4J7X5_9PEZI</name>
<feature type="compositionally biased region" description="Polar residues" evidence="1">
    <location>
        <begin position="58"/>
        <end position="80"/>
    </location>
</feature>
<gene>
    <name evidence="2" type="ORF">L873DRAFT_1793683</name>
</gene>
<sequence>MAIDIATTKMQRWCAEIKIAKDGTKDHRIISQARVITGAEALEAMQKANTKKKYPAETTAQSQPTTPYHTPQHNSTPSTRSTIHVTPFTMCHVFFNLSTPFLELHSLPRPVQHAQKPSKWDLDASSLDEGTPDRTQSNTEESGFPTISLAGPPIDLQLISLRLHQVSLHPSRA</sequence>
<accession>A0A3N4J7X5</accession>